<dbReference type="InterPro" id="IPR004706">
    <property type="entry name" value="Arsenical-R_Acr3"/>
</dbReference>
<dbReference type="GO" id="GO:0015297">
    <property type="term" value="F:antiporter activity"/>
    <property type="evidence" value="ECO:0007669"/>
    <property type="project" value="InterPro"/>
</dbReference>
<keyword evidence="6" id="KW-1133">Transmembrane helix</keyword>
<sequence>MKRLEHDALERHQIWIAFAGLIAGGSAGLFFPGIHTVFELLVYPALAILLTSMFLQIPFGRFGGALTDRRYLVATLTTNFVVVPVVVWLLAHLAPQQPAVLLGLYLVLLAPCIDYVIVFTRLGGGDERIVLGSTPVLLVAQVLLLPGYLWLFLAESARNIIDLKPFLEAFAFLIALPLGITLALQYLSLRYPVLGRVTDVARWLPAPMLALTLLVIVGSQIVRVRSAFLDLAGIVPLYLAYQVTIGLLGPLIARAFKLDPPRGRALVFSALTRNSLVVLPLALALPREHSLAALVIVTQTLVELTGLLAAVRIVPRLLPACPFSASRTWRK</sequence>
<dbReference type="PANTHER" id="PTHR43057:SF1">
    <property type="entry name" value="ARSENICAL-RESISTANCE PROTEIN 3"/>
    <property type="match status" value="1"/>
</dbReference>
<dbReference type="Gene3D" id="1.20.1530.20">
    <property type="match status" value="1"/>
</dbReference>
<evidence type="ECO:0000256" key="4">
    <source>
        <dbReference type="ARBA" id="ARBA00022475"/>
    </source>
</evidence>
<dbReference type="InterPro" id="IPR002657">
    <property type="entry name" value="BilAc:Na_symport/Acr3"/>
</dbReference>
<evidence type="ECO:0000256" key="3">
    <source>
        <dbReference type="ARBA" id="ARBA00022448"/>
    </source>
</evidence>
<comment type="subcellular location">
    <subcellularLocation>
        <location evidence="1">Cell membrane</location>
        <topology evidence="1">Multi-pass membrane protein</topology>
    </subcellularLocation>
</comment>
<evidence type="ECO:0000256" key="1">
    <source>
        <dbReference type="ARBA" id="ARBA00004651"/>
    </source>
</evidence>
<dbReference type="Pfam" id="PF01758">
    <property type="entry name" value="SBF"/>
    <property type="match status" value="1"/>
</dbReference>
<dbReference type="GO" id="GO:0015105">
    <property type="term" value="F:arsenite transmembrane transporter activity"/>
    <property type="evidence" value="ECO:0007669"/>
    <property type="project" value="TreeGrafter"/>
</dbReference>
<keyword evidence="5" id="KW-0812">Transmembrane</keyword>
<dbReference type="GO" id="GO:0015104">
    <property type="term" value="F:antimonite transmembrane transporter activity"/>
    <property type="evidence" value="ECO:0007669"/>
    <property type="project" value="TreeGrafter"/>
</dbReference>
<dbReference type="PANTHER" id="PTHR43057">
    <property type="entry name" value="ARSENITE EFFLUX TRANSPORTER"/>
    <property type="match status" value="1"/>
</dbReference>
<dbReference type="InterPro" id="IPR038770">
    <property type="entry name" value="Na+/solute_symporter_sf"/>
</dbReference>
<evidence type="ECO:0000256" key="6">
    <source>
        <dbReference type="ARBA" id="ARBA00022989"/>
    </source>
</evidence>
<comment type="caution">
    <text evidence="8">The sequence shown here is derived from an EMBL/GenBank/DDBJ whole genome shotgun (WGS) entry which is preliminary data.</text>
</comment>
<name>A0A7C2B6L3_THERO</name>
<dbReference type="EMBL" id="DSJL01000011">
    <property type="protein sequence ID" value="HEF65619.1"/>
    <property type="molecule type" value="Genomic_DNA"/>
</dbReference>
<evidence type="ECO:0000313" key="8">
    <source>
        <dbReference type="EMBL" id="HEF65619.1"/>
    </source>
</evidence>
<evidence type="ECO:0000256" key="2">
    <source>
        <dbReference type="ARBA" id="ARBA00010110"/>
    </source>
</evidence>
<keyword evidence="7" id="KW-0472">Membrane</keyword>
<keyword evidence="3" id="KW-0813">Transport</keyword>
<reference evidence="8" key="1">
    <citation type="journal article" date="2020" name="mSystems">
        <title>Genome- and Community-Level Interaction Insights into Carbon Utilization and Element Cycling Functions of Hydrothermarchaeota in Hydrothermal Sediment.</title>
        <authorList>
            <person name="Zhou Z."/>
            <person name="Liu Y."/>
            <person name="Xu W."/>
            <person name="Pan J."/>
            <person name="Luo Z.H."/>
            <person name="Li M."/>
        </authorList>
    </citation>
    <scope>NUCLEOTIDE SEQUENCE [LARGE SCALE GENOMIC DNA]</scope>
    <source>
        <strain evidence="8">SpSt-222</strain>
    </source>
</reference>
<protein>
    <submittedName>
        <fullName evidence="8">Arsenic resistance protein</fullName>
    </submittedName>
</protein>
<gene>
    <name evidence="8" type="ORF">ENP47_08490</name>
</gene>
<evidence type="ECO:0000256" key="7">
    <source>
        <dbReference type="ARBA" id="ARBA00023136"/>
    </source>
</evidence>
<dbReference type="AlphaFoldDB" id="A0A7C2B6L3"/>
<dbReference type="GO" id="GO:0005886">
    <property type="term" value="C:plasma membrane"/>
    <property type="evidence" value="ECO:0007669"/>
    <property type="project" value="UniProtKB-SubCell"/>
</dbReference>
<comment type="similarity">
    <text evidence="2">Belongs to the arsenical resistance-3 (ACR3) (TC 2.A.59) family.</text>
</comment>
<accession>A0A7C2B6L3</accession>
<organism evidence="8">
    <name type="scientific">Thermomicrobium roseum</name>
    <dbReference type="NCBI Taxonomy" id="500"/>
    <lineage>
        <taxon>Bacteria</taxon>
        <taxon>Pseudomonadati</taxon>
        <taxon>Thermomicrobiota</taxon>
        <taxon>Thermomicrobia</taxon>
        <taxon>Thermomicrobiales</taxon>
        <taxon>Thermomicrobiaceae</taxon>
        <taxon>Thermomicrobium</taxon>
    </lineage>
</organism>
<evidence type="ECO:0000256" key="5">
    <source>
        <dbReference type="ARBA" id="ARBA00022692"/>
    </source>
</evidence>
<keyword evidence="4" id="KW-1003">Cell membrane</keyword>
<proteinExistence type="inferred from homology"/>